<organism evidence="1">
    <name type="scientific">Brassica oleracea</name>
    <name type="common">Wild cabbage</name>
    <dbReference type="NCBI Taxonomy" id="3712"/>
    <lineage>
        <taxon>Eukaryota</taxon>
        <taxon>Viridiplantae</taxon>
        <taxon>Streptophyta</taxon>
        <taxon>Embryophyta</taxon>
        <taxon>Tracheophyta</taxon>
        <taxon>Spermatophyta</taxon>
        <taxon>Magnoliopsida</taxon>
        <taxon>eudicotyledons</taxon>
        <taxon>Gunneridae</taxon>
        <taxon>Pentapetalae</taxon>
        <taxon>rosids</taxon>
        <taxon>malvids</taxon>
        <taxon>Brassicales</taxon>
        <taxon>Brassicaceae</taxon>
        <taxon>Brassiceae</taxon>
        <taxon>Brassica</taxon>
    </lineage>
</organism>
<accession>A0A3P6G4U2</accession>
<sequence length="122" mass="14182">MLLYRGFEKPKERDCTAKKCISKMSQSCLYGCVFALLFQVRGNFVKPLKKQEEMWETNMTHKIKLWYLTFVGKLDMAPSAWVRLIDTSYLYSDDKSVAKVLLMSNGISRSHNVAIGYRMYSC</sequence>
<name>A0A3P6G4U2_BRAOL</name>
<proteinExistence type="predicted"/>
<dbReference type="EMBL" id="LR031878">
    <property type="protein sequence ID" value="VDD49329.1"/>
    <property type="molecule type" value="Genomic_DNA"/>
</dbReference>
<evidence type="ECO:0000313" key="1">
    <source>
        <dbReference type="EMBL" id="VDD49329.1"/>
    </source>
</evidence>
<gene>
    <name evidence="1" type="ORF">BOLC1T01718H</name>
</gene>
<reference evidence="1" key="1">
    <citation type="submission" date="2018-11" db="EMBL/GenBank/DDBJ databases">
        <authorList>
            <consortium name="Genoscope - CEA"/>
            <person name="William W."/>
        </authorList>
    </citation>
    <scope>NUCLEOTIDE SEQUENCE</scope>
</reference>
<dbReference type="AlphaFoldDB" id="A0A3P6G4U2"/>
<protein>
    <submittedName>
        <fullName evidence="1">Uncharacterized protein</fullName>
    </submittedName>
</protein>